<dbReference type="InterPro" id="IPR002020">
    <property type="entry name" value="Citrate_synthase"/>
</dbReference>
<dbReference type="Gene3D" id="1.10.1660.10">
    <property type="match status" value="1"/>
</dbReference>
<organism evidence="5 6">
    <name type="scientific">Dactylosporangium matsuzakiense</name>
    <dbReference type="NCBI Taxonomy" id="53360"/>
    <lineage>
        <taxon>Bacteria</taxon>
        <taxon>Bacillati</taxon>
        <taxon>Actinomycetota</taxon>
        <taxon>Actinomycetes</taxon>
        <taxon>Micromonosporales</taxon>
        <taxon>Micromonosporaceae</taxon>
        <taxon>Dactylosporangium</taxon>
    </lineage>
</organism>
<dbReference type="GO" id="GO:0005975">
    <property type="term" value="P:carbohydrate metabolic process"/>
    <property type="evidence" value="ECO:0007669"/>
    <property type="project" value="TreeGrafter"/>
</dbReference>
<evidence type="ECO:0000313" key="6">
    <source>
        <dbReference type="Proteomes" id="UP001143480"/>
    </source>
</evidence>
<dbReference type="GO" id="GO:0005829">
    <property type="term" value="C:cytosol"/>
    <property type="evidence" value="ECO:0007669"/>
    <property type="project" value="TreeGrafter"/>
</dbReference>
<evidence type="ECO:0000256" key="3">
    <source>
        <dbReference type="ARBA" id="ARBA00012972"/>
    </source>
</evidence>
<dbReference type="InterPro" id="IPR016142">
    <property type="entry name" value="Citrate_synth-like_lrg_a-sub"/>
</dbReference>
<dbReference type="EMBL" id="BSFP01000046">
    <property type="protein sequence ID" value="GLL04503.1"/>
    <property type="molecule type" value="Genomic_DNA"/>
</dbReference>
<dbReference type="Pfam" id="PF00285">
    <property type="entry name" value="Citrate_synt"/>
    <property type="match status" value="1"/>
</dbReference>
<comment type="pathway">
    <text evidence="1">Carbohydrate metabolism; tricarboxylic acid cycle.</text>
</comment>
<gene>
    <name evidence="5" type="ORF">GCM10017581_062500</name>
</gene>
<dbReference type="InterPro" id="IPR016143">
    <property type="entry name" value="Citrate_synth-like_sm_a-sub"/>
</dbReference>
<dbReference type="Gene3D" id="1.10.580.10">
    <property type="entry name" value="Citrate Synthase, domain 1"/>
    <property type="match status" value="1"/>
</dbReference>
<dbReference type="PANTHER" id="PTHR11739:SF4">
    <property type="entry name" value="CITRATE SYNTHASE, PEROXISOMAL"/>
    <property type="match status" value="1"/>
</dbReference>
<protein>
    <recommendedName>
        <fullName evidence="3">citrate synthase (unknown stereospecificity)</fullName>
        <ecNumber evidence="3">2.3.3.16</ecNumber>
    </recommendedName>
</protein>
<dbReference type="EC" id="2.3.3.16" evidence="3"/>
<accession>A0A9W6KNR5</accession>
<dbReference type="GO" id="GO:0006099">
    <property type="term" value="P:tricarboxylic acid cycle"/>
    <property type="evidence" value="ECO:0007669"/>
    <property type="project" value="TreeGrafter"/>
</dbReference>
<dbReference type="GO" id="GO:0036440">
    <property type="term" value="F:citrate synthase activity"/>
    <property type="evidence" value="ECO:0007669"/>
    <property type="project" value="UniProtKB-EC"/>
</dbReference>
<dbReference type="InterPro" id="IPR009061">
    <property type="entry name" value="DNA-bd_dom_put_sf"/>
</dbReference>
<sequence>MSNWIEAEQAAQRLGVKAATLYTYVSRGILTRRKAPDGRSIFSSAEIEELARRGRPRRQAGSTELVIESAVTMLGEDRHNYRGQDAIYLAEYKHPEEVAILLWTGVEPDDRQSVRAFAPVSDAVKVAREAQSGLPPAVLLLERLQLIVTALAVADPVRLNLDPAVVVETGRGLMSGMIAALPHHGRVKTIDSLAMHAQLFWKLASAKADERLTDVLRFIMVLLADHELAASTLAARVAASVRADPYAVVAAGLGVTSGALHGGASLGVESMLTEIKKPDETAYVMGERLRRGERISGFGHAVYRNGDARAVALMQKLRMAVPGHRRLAVAEAMIEEAHLRGLPPMNVDFPLGLFTHLAGMPRGAGEAIFGISRTVGWLAHAMEEYKKPTQLRLRAAYTGPTG</sequence>
<dbReference type="PRINTS" id="PR00143">
    <property type="entry name" value="CITRTSNTHASE"/>
</dbReference>
<dbReference type="InterPro" id="IPR036969">
    <property type="entry name" value="Citrate_synthase_sf"/>
</dbReference>
<evidence type="ECO:0000256" key="1">
    <source>
        <dbReference type="ARBA" id="ARBA00005163"/>
    </source>
</evidence>
<keyword evidence="6" id="KW-1185">Reference proteome</keyword>
<dbReference type="SUPFAM" id="SSF48256">
    <property type="entry name" value="Citrate synthase"/>
    <property type="match status" value="1"/>
</dbReference>
<reference evidence="5" key="1">
    <citation type="journal article" date="2014" name="Int. J. Syst. Evol. Microbiol.">
        <title>Complete genome sequence of Corynebacterium casei LMG S-19264T (=DSM 44701T), isolated from a smear-ripened cheese.</title>
        <authorList>
            <consortium name="US DOE Joint Genome Institute (JGI-PGF)"/>
            <person name="Walter F."/>
            <person name="Albersmeier A."/>
            <person name="Kalinowski J."/>
            <person name="Ruckert C."/>
        </authorList>
    </citation>
    <scope>NUCLEOTIDE SEQUENCE</scope>
    <source>
        <strain evidence="5">VKM Ac-1321</strain>
    </source>
</reference>
<dbReference type="Gene3D" id="1.10.230.10">
    <property type="entry name" value="Cytochrome P450-Terp, domain 2"/>
    <property type="match status" value="1"/>
</dbReference>
<proteinExistence type="inferred from homology"/>
<comment type="similarity">
    <text evidence="2">Belongs to the citrate synthase family.</text>
</comment>
<evidence type="ECO:0000256" key="4">
    <source>
        <dbReference type="ARBA" id="ARBA00022679"/>
    </source>
</evidence>
<evidence type="ECO:0000313" key="5">
    <source>
        <dbReference type="EMBL" id="GLL04503.1"/>
    </source>
</evidence>
<dbReference type="RefSeq" id="WP_271189654.1">
    <property type="nucleotide sequence ID" value="NZ_BAAAXA010000001.1"/>
</dbReference>
<dbReference type="PANTHER" id="PTHR11739">
    <property type="entry name" value="CITRATE SYNTHASE"/>
    <property type="match status" value="1"/>
</dbReference>
<name>A0A9W6KNR5_9ACTN</name>
<comment type="caution">
    <text evidence="5">The sequence shown here is derived from an EMBL/GenBank/DDBJ whole genome shotgun (WGS) entry which is preliminary data.</text>
</comment>
<dbReference type="AlphaFoldDB" id="A0A9W6KNR5"/>
<evidence type="ECO:0000256" key="2">
    <source>
        <dbReference type="ARBA" id="ARBA00010566"/>
    </source>
</evidence>
<reference evidence="5" key="2">
    <citation type="submission" date="2023-01" db="EMBL/GenBank/DDBJ databases">
        <authorList>
            <person name="Sun Q."/>
            <person name="Evtushenko L."/>
        </authorList>
    </citation>
    <scope>NUCLEOTIDE SEQUENCE</scope>
    <source>
        <strain evidence="5">VKM Ac-1321</strain>
    </source>
</reference>
<dbReference type="Proteomes" id="UP001143480">
    <property type="component" value="Unassembled WGS sequence"/>
</dbReference>
<keyword evidence="4" id="KW-0808">Transferase</keyword>
<dbReference type="SUPFAM" id="SSF46955">
    <property type="entry name" value="Putative DNA-binding domain"/>
    <property type="match status" value="1"/>
</dbReference>